<dbReference type="PANTHER" id="PTHR46393">
    <property type="entry name" value="SUSHI DOMAIN-CONTAINING PROTEIN"/>
    <property type="match status" value="1"/>
</dbReference>
<keyword evidence="5" id="KW-0325">Glycoprotein</keyword>
<protein>
    <recommendedName>
        <fullName evidence="8">Sushi domain-containing protein</fullName>
    </recommendedName>
</protein>
<feature type="domain" description="Sushi" evidence="8">
    <location>
        <begin position="331"/>
        <end position="383"/>
    </location>
</feature>
<feature type="domain" description="Sushi" evidence="8">
    <location>
        <begin position="266"/>
        <end position="323"/>
    </location>
</feature>
<sequence length="389" mass="42636">MKLYLVLFLALISAVVVSSTGSSSHSDSSRSIARCPKPVIQYGFIRKGRRNVYTSGKKVIIACRSGYQLIGQSKVRCLRSGHWRPRLPYCKKVGCSKLPAPSYGRVWIKGLVATFRCNKGFILKGSSKRVCKSGSWTGSPTRCVPKVTAPPPLMCPRLAAPANGQIVLSSGGLKAVYKCNNGFILKGSSTRHCTRQGWTGSAPTCERPVKCPRLADPENGDVKFQQSVGSTAMYTCNRGFRLIGSDRRTCQQNGVWSGQQPKCKSIFCPKLFAPRYGSVQQTGNTYGARAVYQCNDGFQLDGNTDRNCLLSGQWSGSTPTCKALPTRPPPKVCKHPYAPKFGFVSVIGSVAHYSCSQGYKLIGYKSIPCVGGVWQYRPPYCSPQYQYHY</sequence>
<keyword evidence="10" id="KW-1185">Reference proteome</keyword>
<comment type="caution">
    <text evidence="6">Lacks conserved residue(s) required for the propagation of feature annotation.</text>
</comment>
<reference evidence="9" key="2">
    <citation type="submission" date="2024-06" db="UniProtKB">
        <authorList>
            <consortium name="EnsemblMetazoa"/>
        </authorList>
    </citation>
    <scope>IDENTIFICATION</scope>
</reference>
<dbReference type="Gene3D" id="2.10.70.10">
    <property type="entry name" value="Complement Module, domain 1"/>
    <property type="match status" value="6"/>
</dbReference>
<evidence type="ECO:0000256" key="2">
    <source>
        <dbReference type="ARBA" id="ARBA00022729"/>
    </source>
</evidence>
<organism evidence="9 10">
    <name type="scientific">Amphimedon queenslandica</name>
    <name type="common">Sponge</name>
    <dbReference type="NCBI Taxonomy" id="400682"/>
    <lineage>
        <taxon>Eukaryota</taxon>
        <taxon>Metazoa</taxon>
        <taxon>Porifera</taxon>
        <taxon>Demospongiae</taxon>
        <taxon>Heteroscleromorpha</taxon>
        <taxon>Haplosclerida</taxon>
        <taxon>Niphatidae</taxon>
        <taxon>Amphimedon</taxon>
    </lineage>
</organism>
<feature type="signal peptide" evidence="7">
    <location>
        <begin position="1"/>
        <end position="18"/>
    </location>
</feature>
<dbReference type="EnsemblMetazoa" id="XM_019993940.1">
    <property type="protein sequence ID" value="XP_019849499.1"/>
    <property type="gene ID" value="LOC105311920"/>
</dbReference>
<dbReference type="InterPro" id="IPR000436">
    <property type="entry name" value="Sushi_SCR_CCP_dom"/>
</dbReference>
<dbReference type="SUPFAM" id="SSF57535">
    <property type="entry name" value="Complement control module/SCR domain"/>
    <property type="match status" value="6"/>
</dbReference>
<feature type="chain" id="PRO_5042959133" description="Sushi domain-containing protein" evidence="7">
    <location>
        <begin position="19"/>
        <end position="389"/>
    </location>
</feature>
<dbReference type="PANTHER" id="PTHR46393:SF7">
    <property type="entry name" value="COMPLEMENT C2"/>
    <property type="match status" value="1"/>
</dbReference>
<dbReference type="AlphaFoldDB" id="A0AAN0IXK1"/>
<evidence type="ECO:0000313" key="10">
    <source>
        <dbReference type="Proteomes" id="UP000007879"/>
    </source>
</evidence>
<reference evidence="10" key="1">
    <citation type="journal article" date="2010" name="Nature">
        <title>The Amphimedon queenslandica genome and the evolution of animal complexity.</title>
        <authorList>
            <person name="Srivastava M."/>
            <person name="Simakov O."/>
            <person name="Chapman J."/>
            <person name="Fahey B."/>
            <person name="Gauthier M.E."/>
            <person name="Mitros T."/>
            <person name="Richards G.S."/>
            <person name="Conaco C."/>
            <person name="Dacre M."/>
            <person name="Hellsten U."/>
            <person name="Larroux C."/>
            <person name="Putnam N.H."/>
            <person name="Stanke M."/>
            <person name="Adamska M."/>
            <person name="Darling A."/>
            <person name="Degnan S.M."/>
            <person name="Oakley T.H."/>
            <person name="Plachetzki D.C."/>
            <person name="Zhai Y."/>
            <person name="Adamski M."/>
            <person name="Calcino A."/>
            <person name="Cummins S.F."/>
            <person name="Goodstein D.M."/>
            <person name="Harris C."/>
            <person name="Jackson D.J."/>
            <person name="Leys S.P."/>
            <person name="Shu S."/>
            <person name="Woodcroft B.J."/>
            <person name="Vervoort M."/>
            <person name="Kosik K.S."/>
            <person name="Manning G."/>
            <person name="Degnan B.M."/>
            <person name="Rokhsar D.S."/>
        </authorList>
    </citation>
    <scope>NUCLEOTIDE SEQUENCE [LARGE SCALE GENOMIC DNA]</scope>
</reference>
<dbReference type="InterPro" id="IPR035976">
    <property type="entry name" value="Sushi/SCR/CCP_sf"/>
</dbReference>
<evidence type="ECO:0000256" key="1">
    <source>
        <dbReference type="ARBA" id="ARBA00022659"/>
    </source>
</evidence>
<evidence type="ECO:0000256" key="5">
    <source>
        <dbReference type="ARBA" id="ARBA00023180"/>
    </source>
</evidence>
<dbReference type="CDD" id="cd00033">
    <property type="entry name" value="CCP"/>
    <property type="match status" value="6"/>
</dbReference>
<evidence type="ECO:0000256" key="6">
    <source>
        <dbReference type="PROSITE-ProRule" id="PRU00302"/>
    </source>
</evidence>
<dbReference type="PROSITE" id="PS50923">
    <property type="entry name" value="SUSHI"/>
    <property type="match status" value="6"/>
</dbReference>
<feature type="domain" description="Sushi" evidence="8">
    <location>
        <begin position="209"/>
        <end position="265"/>
    </location>
</feature>
<keyword evidence="1 6" id="KW-0768">Sushi</keyword>
<feature type="disulfide bond" evidence="6">
    <location>
        <begin position="63"/>
        <end position="90"/>
    </location>
</feature>
<gene>
    <name evidence="9" type="primary">105311920</name>
</gene>
<feature type="domain" description="Sushi" evidence="8">
    <location>
        <begin position="33"/>
        <end position="92"/>
    </location>
</feature>
<evidence type="ECO:0000259" key="8">
    <source>
        <dbReference type="PROSITE" id="PS50923"/>
    </source>
</evidence>
<dbReference type="Pfam" id="PF00084">
    <property type="entry name" value="Sushi"/>
    <property type="match status" value="6"/>
</dbReference>
<evidence type="ECO:0000256" key="3">
    <source>
        <dbReference type="ARBA" id="ARBA00022737"/>
    </source>
</evidence>
<proteinExistence type="predicted"/>
<feature type="disulfide bond" evidence="6">
    <location>
        <begin position="294"/>
        <end position="321"/>
    </location>
</feature>
<accession>A0AAN0IXK1</accession>
<evidence type="ECO:0000256" key="4">
    <source>
        <dbReference type="ARBA" id="ARBA00023157"/>
    </source>
</evidence>
<keyword evidence="2 7" id="KW-0732">Signal</keyword>
<feature type="domain" description="Sushi" evidence="8">
    <location>
        <begin position="153"/>
        <end position="207"/>
    </location>
</feature>
<evidence type="ECO:0000313" key="9">
    <source>
        <dbReference type="EnsemblMetazoa" id="XP_019849499.1"/>
    </source>
</evidence>
<dbReference type="SMART" id="SM00032">
    <property type="entry name" value="CCP"/>
    <property type="match status" value="6"/>
</dbReference>
<evidence type="ECO:0000256" key="7">
    <source>
        <dbReference type="SAM" id="SignalP"/>
    </source>
</evidence>
<feature type="disulfide bond" evidence="6">
    <location>
        <begin position="236"/>
        <end position="263"/>
    </location>
</feature>
<feature type="domain" description="Sushi" evidence="8">
    <location>
        <begin position="93"/>
        <end position="145"/>
    </location>
</feature>
<name>A0AAN0IXK1_AMPQE</name>
<keyword evidence="3" id="KW-0677">Repeat</keyword>
<keyword evidence="4 6" id="KW-1015">Disulfide bond</keyword>
<dbReference type="Proteomes" id="UP000007879">
    <property type="component" value="Unassembled WGS sequence"/>
</dbReference>